<keyword evidence="4" id="KW-1185">Reference proteome</keyword>
<evidence type="ECO:0000313" key="3">
    <source>
        <dbReference type="EMBL" id="KAK1444377.1"/>
    </source>
</evidence>
<name>A0AAD8PFH3_BABGI</name>
<evidence type="ECO:0000313" key="4">
    <source>
        <dbReference type="Proteomes" id="UP001230268"/>
    </source>
</evidence>
<organism evidence="3 4">
    <name type="scientific">Babesia gibsoni</name>
    <dbReference type="NCBI Taxonomy" id="33632"/>
    <lineage>
        <taxon>Eukaryota</taxon>
        <taxon>Sar</taxon>
        <taxon>Alveolata</taxon>
        <taxon>Apicomplexa</taxon>
        <taxon>Aconoidasida</taxon>
        <taxon>Piroplasmida</taxon>
        <taxon>Babesiidae</taxon>
        <taxon>Babesia</taxon>
    </lineage>
</organism>
<reference evidence="3" key="1">
    <citation type="submission" date="2023-08" db="EMBL/GenBank/DDBJ databases">
        <title>Draft sequence of the Babesia gibsoni genome.</title>
        <authorList>
            <person name="Yamagishi J.Y."/>
            <person name="Xuan X.X."/>
        </authorList>
    </citation>
    <scope>NUCLEOTIDE SEQUENCE</scope>
    <source>
        <strain evidence="3">Azabu</strain>
    </source>
</reference>
<gene>
    <name evidence="3" type="ORF">BgAZ_102830</name>
</gene>
<sequence>MSPLKGLLIVLVGSVASVIGTDELIELSDTIASEFEAEQIQELDEALYEGFVQGAALNFDYVSFGKQDNDVNDEKNEEKKEEVHEKNLERAELVADYLTRHRPLESTEVEESESDIYSLFNILIHYMTTRGQKWSLVEPKTVGLTDGGENHMVFISEASNAEDRQIPKNMILSVGGIAKAIPQKRGKTPILLTCLETFIVSKLSFNLMSKILESNAPIDIRLKYIERWIHLAKNHYVLYLPYITITAQRCYDLLNDGDHVKEEFKKTPYKILYDNCKTMLKKRDEEPDLQTFVMLDAELHSDLIEKCIEQKHIIPSLLEEKEGHLRRIHNVLDKEMSWEVFSNAMNMILSDLERNILREDHYLLKPSTWGCKLSKRGAADAEKSLIQAFAKSHAKLNLKVRSTIIKLSKELSNASEDKGSSIAKSLVHFVEQEFNAAKEEAESDKELSQCMREAKSEFKREAAKYGDEVTMSSYSTGIVLDMRKYRNEGWMPCMSARILDTIKKTCNEKKNFCKVLLEVLRDQISRLDPDSTSALLMENFHNVICVALLGNGDLTPEDLRSYLLKVTRSELKEVNALSGNAENKRQEEAKEKASQDTETKASESKEQEAEEGESKEGESKESESKEQEAEEGESKASESKEQEAEEGESKEGESKEGESKESESKEQEAEEGESKESESKEQEAEEGGESGNLKSETREVDIKEA</sequence>
<evidence type="ECO:0000256" key="2">
    <source>
        <dbReference type="SAM" id="SignalP"/>
    </source>
</evidence>
<feature type="compositionally biased region" description="Basic and acidic residues" evidence="1">
    <location>
        <begin position="695"/>
        <end position="705"/>
    </location>
</feature>
<keyword evidence="2" id="KW-0732">Signal</keyword>
<dbReference type="AlphaFoldDB" id="A0AAD8PFH3"/>
<comment type="caution">
    <text evidence="3">The sequence shown here is derived from an EMBL/GenBank/DDBJ whole genome shotgun (WGS) entry which is preliminary data.</text>
</comment>
<feature type="region of interest" description="Disordered" evidence="1">
    <location>
        <begin position="577"/>
        <end position="705"/>
    </location>
</feature>
<feature type="chain" id="PRO_5042221488" evidence="2">
    <location>
        <begin position="21"/>
        <end position="705"/>
    </location>
</feature>
<dbReference type="EMBL" id="JAVEPI010000001">
    <property type="protein sequence ID" value="KAK1444377.1"/>
    <property type="molecule type" value="Genomic_DNA"/>
</dbReference>
<feature type="compositionally biased region" description="Basic and acidic residues" evidence="1">
    <location>
        <begin position="582"/>
        <end position="682"/>
    </location>
</feature>
<accession>A0AAD8PFH3</accession>
<feature type="signal peptide" evidence="2">
    <location>
        <begin position="1"/>
        <end position="20"/>
    </location>
</feature>
<evidence type="ECO:0000256" key="1">
    <source>
        <dbReference type="SAM" id="MobiDB-lite"/>
    </source>
</evidence>
<proteinExistence type="predicted"/>
<protein>
    <submittedName>
        <fullName evidence="3">Uncharacterized protein</fullName>
    </submittedName>
</protein>
<dbReference type="Proteomes" id="UP001230268">
    <property type="component" value="Unassembled WGS sequence"/>
</dbReference>